<evidence type="ECO:0000313" key="2">
    <source>
        <dbReference type="EMBL" id="NNH70724.1"/>
    </source>
</evidence>
<dbReference type="Proteomes" id="UP000586827">
    <property type="component" value="Unassembled WGS sequence"/>
</dbReference>
<feature type="chain" id="PRO_5039279582" description="Acid stress chaperone HdeA" evidence="1">
    <location>
        <begin position="26"/>
        <end position="110"/>
    </location>
</feature>
<name>A0A849BWU0_9NOCA</name>
<accession>A0A849BWU0</accession>
<dbReference type="EMBL" id="JABELX010000004">
    <property type="protein sequence ID" value="NNH70724.1"/>
    <property type="molecule type" value="Genomic_DNA"/>
</dbReference>
<evidence type="ECO:0000313" key="3">
    <source>
        <dbReference type="Proteomes" id="UP000586827"/>
    </source>
</evidence>
<sequence length="110" mass="11573">MSTPTHPARTACAAAAIALATTLLAAGCGEAEKVVNKGGDTPCTEFVQQDAEKQRVTVRKFLEQEQNTTTEPTADTVDAAIVTIKLMCEAQANPDTPIKQADLTGVFVPK</sequence>
<reference evidence="2 3" key="1">
    <citation type="submission" date="2020-05" db="EMBL/GenBank/DDBJ databases">
        <title>MicrobeNet Type strains.</title>
        <authorList>
            <person name="Nicholson A.C."/>
        </authorList>
    </citation>
    <scope>NUCLEOTIDE SEQUENCE [LARGE SCALE GENOMIC DNA]</scope>
    <source>
        <strain evidence="2 3">JCM 3224</strain>
    </source>
</reference>
<dbReference type="RefSeq" id="WP_067522445.1">
    <property type="nucleotide sequence ID" value="NZ_JABELX010000004.1"/>
</dbReference>
<keyword evidence="3" id="KW-1185">Reference proteome</keyword>
<comment type="caution">
    <text evidence="2">The sequence shown here is derived from an EMBL/GenBank/DDBJ whole genome shotgun (WGS) entry which is preliminary data.</text>
</comment>
<feature type="signal peptide" evidence="1">
    <location>
        <begin position="1"/>
        <end position="25"/>
    </location>
</feature>
<protein>
    <recommendedName>
        <fullName evidence="4">Acid stress chaperone HdeA</fullName>
    </recommendedName>
</protein>
<evidence type="ECO:0008006" key="4">
    <source>
        <dbReference type="Google" id="ProtNLM"/>
    </source>
</evidence>
<proteinExistence type="predicted"/>
<dbReference type="AlphaFoldDB" id="A0A849BWU0"/>
<gene>
    <name evidence="2" type="ORF">HLB23_12755</name>
</gene>
<organism evidence="2 3">
    <name type="scientific">Nocardia uniformis</name>
    <dbReference type="NCBI Taxonomy" id="53432"/>
    <lineage>
        <taxon>Bacteria</taxon>
        <taxon>Bacillati</taxon>
        <taxon>Actinomycetota</taxon>
        <taxon>Actinomycetes</taxon>
        <taxon>Mycobacteriales</taxon>
        <taxon>Nocardiaceae</taxon>
        <taxon>Nocardia</taxon>
    </lineage>
</organism>
<keyword evidence="1" id="KW-0732">Signal</keyword>
<evidence type="ECO:0000256" key="1">
    <source>
        <dbReference type="SAM" id="SignalP"/>
    </source>
</evidence>